<proteinExistence type="predicted"/>
<dbReference type="InterPro" id="IPR052022">
    <property type="entry name" value="26kDa_periplasmic_antigen"/>
</dbReference>
<dbReference type="Proteomes" id="UP000034646">
    <property type="component" value="Unassembled WGS sequence"/>
</dbReference>
<evidence type="ECO:0008006" key="3">
    <source>
        <dbReference type="Google" id="ProtNLM"/>
    </source>
</evidence>
<comment type="caution">
    <text evidence="1">The sequence shown here is derived from an EMBL/GenBank/DDBJ whole genome shotgun (WGS) entry which is preliminary data.</text>
</comment>
<gene>
    <name evidence="1" type="ORF">UV76_C0002G0027</name>
</gene>
<reference evidence="1 2" key="1">
    <citation type="journal article" date="2015" name="Nature">
        <title>rRNA introns, odd ribosomes, and small enigmatic genomes across a large radiation of phyla.</title>
        <authorList>
            <person name="Brown C.T."/>
            <person name="Hug L.A."/>
            <person name="Thomas B.C."/>
            <person name="Sharon I."/>
            <person name="Castelle C.J."/>
            <person name="Singh A."/>
            <person name="Wilkins M.J."/>
            <person name="Williams K.H."/>
            <person name="Banfield J.F."/>
        </authorList>
    </citation>
    <scope>NUCLEOTIDE SEQUENCE [LARGE SCALE GENOMIC DNA]</scope>
</reference>
<dbReference type="EMBL" id="LCFS01000002">
    <property type="protein sequence ID" value="KKT01114.1"/>
    <property type="molecule type" value="Genomic_DNA"/>
</dbReference>
<dbReference type="Gene3D" id="3.30.70.2970">
    <property type="entry name" value="Protein of unknown function (DUF541), domain 2"/>
    <property type="match status" value="1"/>
</dbReference>
<dbReference type="AlphaFoldDB" id="A0A0G1GR48"/>
<dbReference type="InterPro" id="IPR007497">
    <property type="entry name" value="SIMPL/DUF541"/>
</dbReference>
<evidence type="ECO:0000313" key="1">
    <source>
        <dbReference type="EMBL" id="KKT01114.1"/>
    </source>
</evidence>
<evidence type="ECO:0000313" key="2">
    <source>
        <dbReference type="Proteomes" id="UP000034646"/>
    </source>
</evidence>
<sequence>MRTVSEIKSYNFIGGGAPASNTISFSGKGEVSAAPDLATVSFTIRESAGDIKSAQSKVTAKESAVLDFLDNSGIAKKDIKTENYSSYPKYDYGTPCYGLGMPCRPEAPKIIGYEVSEYVSVKVHDLTKAGEIIQGIGAAGVSEINGPDFSIENEEGLKEQARKMAIDEAKVKAKSLSRDLGVRLVRIVNFSENGDYPVYPMYEKSMMATADSAGGVPAPTLPMGENKITSNVTITYEIR</sequence>
<dbReference type="Gene3D" id="3.30.110.170">
    <property type="entry name" value="Protein of unknown function (DUF541), domain 1"/>
    <property type="match status" value="1"/>
</dbReference>
<dbReference type="Pfam" id="PF04402">
    <property type="entry name" value="SIMPL"/>
    <property type="match status" value="1"/>
</dbReference>
<dbReference type="STRING" id="1618738.UV76_C0002G0027"/>
<name>A0A0G1GR48_9BACT</name>
<accession>A0A0G1GR48</accession>
<dbReference type="PANTHER" id="PTHR34387:SF1">
    <property type="entry name" value="PERIPLASMIC IMMUNOGENIC PROTEIN"/>
    <property type="match status" value="1"/>
</dbReference>
<dbReference type="PANTHER" id="PTHR34387">
    <property type="entry name" value="SLR1258 PROTEIN"/>
    <property type="match status" value="1"/>
</dbReference>
<organism evidence="1 2">
    <name type="scientific">Candidatus Nomurabacteria bacterium GW2011_GWA2_43_15</name>
    <dbReference type="NCBI Taxonomy" id="1618738"/>
    <lineage>
        <taxon>Bacteria</taxon>
        <taxon>Candidatus Nomuraibacteriota</taxon>
    </lineage>
</organism>
<dbReference type="GO" id="GO:0006974">
    <property type="term" value="P:DNA damage response"/>
    <property type="evidence" value="ECO:0007669"/>
    <property type="project" value="TreeGrafter"/>
</dbReference>
<protein>
    <recommendedName>
        <fullName evidence="3">26 kDa periplasmic immunogenic protein</fullName>
    </recommendedName>
</protein>